<dbReference type="EMBL" id="OIVN01000920">
    <property type="protein sequence ID" value="SPC87415.1"/>
    <property type="molecule type" value="Genomic_DNA"/>
</dbReference>
<dbReference type="InterPro" id="IPR053234">
    <property type="entry name" value="RPM1_Interactor"/>
</dbReference>
<proteinExistence type="predicted"/>
<gene>
    <name evidence="1" type="ORF">FSB_LOCUS15297</name>
</gene>
<sequence length="109" mass="12371">MKRIEEIEDCFILEFDPYDPLDVFNLAANNNLIHAHPDAANDLFIIAEKGQVACRDYPHSRHLCLNFPFETTPHENYCNLLPHANTGQSLNRHIAMLQSTLEIGSPKGI</sequence>
<organism evidence="1">
    <name type="scientific">Fagus sylvatica</name>
    <name type="common">Beechnut</name>
    <dbReference type="NCBI Taxonomy" id="28930"/>
    <lineage>
        <taxon>Eukaryota</taxon>
        <taxon>Viridiplantae</taxon>
        <taxon>Streptophyta</taxon>
        <taxon>Embryophyta</taxon>
        <taxon>Tracheophyta</taxon>
        <taxon>Spermatophyta</taxon>
        <taxon>Magnoliopsida</taxon>
        <taxon>eudicotyledons</taxon>
        <taxon>Gunneridae</taxon>
        <taxon>Pentapetalae</taxon>
        <taxon>rosids</taxon>
        <taxon>fabids</taxon>
        <taxon>Fagales</taxon>
        <taxon>Fagaceae</taxon>
        <taxon>Fagus</taxon>
    </lineage>
</organism>
<dbReference type="AlphaFoldDB" id="A0A2N9FJX7"/>
<name>A0A2N9FJX7_FAGSY</name>
<dbReference type="PANTHER" id="PTHR33443:SF30">
    <property type="entry name" value="SARCOSINE DEHYDROGENASE-2C PROTEIN"/>
    <property type="match status" value="1"/>
</dbReference>
<evidence type="ECO:0000313" key="1">
    <source>
        <dbReference type="EMBL" id="SPC87415.1"/>
    </source>
</evidence>
<dbReference type="PANTHER" id="PTHR33443">
    <property type="entry name" value="ZGC:112980"/>
    <property type="match status" value="1"/>
</dbReference>
<protein>
    <submittedName>
        <fullName evidence="1">Uncharacterized protein</fullName>
    </submittedName>
</protein>
<accession>A0A2N9FJX7</accession>
<reference evidence="1" key="1">
    <citation type="submission" date="2018-02" db="EMBL/GenBank/DDBJ databases">
        <authorList>
            <person name="Cohen D.B."/>
            <person name="Kent A.D."/>
        </authorList>
    </citation>
    <scope>NUCLEOTIDE SEQUENCE</scope>
</reference>